<organism evidence="1 2">
    <name type="scientific">Thecamonas trahens ATCC 50062</name>
    <dbReference type="NCBI Taxonomy" id="461836"/>
    <lineage>
        <taxon>Eukaryota</taxon>
        <taxon>Apusozoa</taxon>
        <taxon>Apusomonadida</taxon>
        <taxon>Apusomonadidae</taxon>
        <taxon>Thecamonas</taxon>
    </lineage>
</organism>
<dbReference type="STRING" id="461836.A0A0L0D5B6"/>
<dbReference type="EMBL" id="GL349446">
    <property type="protein sequence ID" value="KNC47271.1"/>
    <property type="molecule type" value="Genomic_DNA"/>
</dbReference>
<protein>
    <submittedName>
        <fullName evidence="1">Uncharacterized protein</fullName>
    </submittedName>
</protein>
<dbReference type="GeneID" id="25563284"/>
<dbReference type="OMA" id="GLECMAT"/>
<dbReference type="Proteomes" id="UP000054408">
    <property type="component" value="Unassembled WGS sequence"/>
</dbReference>
<dbReference type="OrthoDB" id="341976at2759"/>
<evidence type="ECO:0000313" key="2">
    <source>
        <dbReference type="Proteomes" id="UP000054408"/>
    </source>
</evidence>
<dbReference type="AlphaFoldDB" id="A0A0L0D5B6"/>
<evidence type="ECO:0000313" key="1">
    <source>
        <dbReference type="EMBL" id="KNC47271.1"/>
    </source>
</evidence>
<sequence>MSETPHGKPPVDCECQICFDDIDESSYVEYKCAGGVDGPWQVATICATCTEYLRTSQYNKYVSDLAKTKCAAEQRRLLEAGPPINLFEPHGLPCGCGGCDGPRAEVALLWYAGEGDKDPKLEGSLVGEARQAWWNEQKKFRIVDEDAPADPATE</sequence>
<name>A0A0L0D5B6_THETB</name>
<gene>
    <name evidence="1" type="ORF">AMSG_03701</name>
</gene>
<dbReference type="RefSeq" id="XP_013759614.1">
    <property type="nucleotide sequence ID" value="XM_013904160.1"/>
</dbReference>
<keyword evidence="2" id="KW-1185">Reference proteome</keyword>
<accession>A0A0L0D5B6</accession>
<proteinExistence type="predicted"/>
<dbReference type="eggNOG" id="ENOG502SAF7">
    <property type="taxonomic scope" value="Eukaryota"/>
</dbReference>
<reference evidence="1 2" key="1">
    <citation type="submission" date="2010-05" db="EMBL/GenBank/DDBJ databases">
        <title>The Genome Sequence of Thecamonas trahens ATCC 50062.</title>
        <authorList>
            <consortium name="The Broad Institute Genome Sequencing Platform"/>
            <person name="Russ C."/>
            <person name="Cuomo C."/>
            <person name="Shea T."/>
            <person name="Young S.K."/>
            <person name="Zeng Q."/>
            <person name="Koehrsen M."/>
            <person name="Haas B."/>
            <person name="Borodovsky M."/>
            <person name="Guigo R."/>
            <person name="Alvarado L."/>
            <person name="Berlin A."/>
            <person name="Bochicchio J."/>
            <person name="Borenstein D."/>
            <person name="Chapman S."/>
            <person name="Chen Z."/>
            <person name="Freedman E."/>
            <person name="Gellesch M."/>
            <person name="Goldberg J."/>
            <person name="Griggs A."/>
            <person name="Gujja S."/>
            <person name="Heilman E."/>
            <person name="Heiman D."/>
            <person name="Hepburn T."/>
            <person name="Howarth C."/>
            <person name="Jen D."/>
            <person name="Larson L."/>
            <person name="Mehta T."/>
            <person name="Park D."/>
            <person name="Pearson M."/>
            <person name="Roberts A."/>
            <person name="Saif S."/>
            <person name="Shenoy N."/>
            <person name="Sisk P."/>
            <person name="Stolte C."/>
            <person name="Sykes S."/>
            <person name="Thomson T."/>
            <person name="Walk T."/>
            <person name="White J."/>
            <person name="Yandava C."/>
            <person name="Burger G."/>
            <person name="Gray M.W."/>
            <person name="Holland P.W.H."/>
            <person name="King N."/>
            <person name="Lang F.B.F."/>
            <person name="Roger A.J."/>
            <person name="Ruiz-Trillo I."/>
            <person name="Lander E."/>
            <person name="Nusbaum C."/>
        </authorList>
    </citation>
    <scope>NUCLEOTIDE SEQUENCE [LARGE SCALE GENOMIC DNA]</scope>
    <source>
        <strain evidence="1 2">ATCC 50062</strain>
    </source>
</reference>